<feature type="region of interest" description="Disordered" evidence="1">
    <location>
        <begin position="1"/>
        <end position="21"/>
    </location>
</feature>
<accession>A0A4Y1RV82</accession>
<feature type="non-terminal residue" evidence="2">
    <location>
        <position position="1"/>
    </location>
</feature>
<evidence type="ECO:0000256" key="1">
    <source>
        <dbReference type="SAM" id="MobiDB-lite"/>
    </source>
</evidence>
<dbReference type="AlphaFoldDB" id="A0A4Y1RV82"/>
<dbReference type="EMBL" id="AP019303">
    <property type="protein sequence ID" value="BBH07667.1"/>
    <property type="molecule type" value="Genomic_DNA"/>
</dbReference>
<protein>
    <submittedName>
        <fullName evidence="2">Phosphatidylethanolamine-binding protein family protein</fullName>
    </submittedName>
</protein>
<organism evidence="2">
    <name type="scientific">Prunus dulcis</name>
    <name type="common">Almond</name>
    <name type="synonym">Amygdalus dulcis</name>
    <dbReference type="NCBI Taxonomy" id="3755"/>
    <lineage>
        <taxon>Eukaryota</taxon>
        <taxon>Viridiplantae</taxon>
        <taxon>Streptophyta</taxon>
        <taxon>Embryophyta</taxon>
        <taxon>Tracheophyta</taxon>
        <taxon>Spermatophyta</taxon>
        <taxon>Magnoliopsida</taxon>
        <taxon>eudicotyledons</taxon>
        <taxon>Gunneridae</taxon>
        <taxon>Pentapetalae</taxon>
        <taxon>rosids</taxon>
        <taxon>fabids</taxon>
        <taxon>Rosales</taxon>
        <taxon>Rosaceae</taxon>
        <taxon>Amygdaloideae</taxon>
        <taxon>Amygdaleae</taxon>
        <taxon>Prunus</taxon>
    </lineage>
</organism>
<sequence>PYKLRGDHMQEQTRVGGSSSGSVAADLGFGISAGGDGDGGSGGGCGGGGGGDGGGGCGISECGGASGRVGCESGGEVIF</sequence>
<proteinExistence type="predicted"/>
<reference evidence="2" key="1">
    <citation type="journal article" date="2019" name="Science">
        <title>Mutation of a bHLH transcription factor allowed almond domestication.</title>
        <authorList>
            <person name="Sanchez-Perez R."/>
            <person name="Pavan S."/>
            <person name="Mazzeo R."/>
            <person name="Moldovan C."/>
            <person name="Aiese Cigliano R."/>
            <person name="Del Cueto J."/>
            <person name="Ricciardi F."/>
            <person name="Lotti C."/>
            <person name="Ricciardi L."/>
            <person name="Dicenta F."/>
            <person name="Lopez-Marques R.L."/>
            <person name="Lindberg Moller B."/>
        </authorList>
    </citation>
    <scope>NUCLEOTIDE SEQUENCE</scope>
</reference>
<name>A0A4Y1RV82_PRUDU</name>
<evidence type="ECO:0000313" key="2">
    <source>
        <dbReference type="EMBL" id="BBH07667.1"/>
    </source>
</evidence>
<feature type="compositionally biased region" description="Basic and acidic residues" evidence="1">
    <location>
        <begin position="1"/>
        <end position="11"/>
    </location>
</feature>
<gene>
    <name evidence="2" type="ORF">Prudu_019667</name>
</gene>